<name>A0A9Q9ST66_MOOP1</name>
<accession>A0A9Q9ST66</accession>
<reference evidence="1" key="1">
    <citation type="journal article" date="2017" name="Proc. Natl. Acad. Sci. U.S.A.">
        <title>Comparative genomics uncovers the prolific and distinctive metabolic potential of the cyanobacterial genus Moorea.</title>
        <authorList>
            <person name="Leao T."/>
            <person name="Castelao G."/>
            <person name="Korobeynikov A."/>
            <person name="Monroe E.A."/>
            <person name="Podell S."/>
            <person name="Glukhov E."/>
            <person name="Allen E.E."/>
            <person name="Gerwick W.H."/>
            <person name="Gerwick L."/>
        </authorList>
    </citation>
    <scope>NUCLEOTIDE SEQUENCE</scope>
    <source>
        <strain evidence="1">JHB</strain>
    </source>
</reference>
<dbReference type="EMBL" id="CP017708">
    <property type="protein sequence ID" value="WAN69191.1"/>
    <property type="molecule type" value="Genomic_DNA"/>
</dbReference>
<gene>
    <name evidence="1" type="ORF">BJP36_43305</name>
</gene>
<sequence length="616" mass="71148">MPTNNSGIKPFSTSIYLKDHQANRGIEAVFQSNPRLEGFMAHLVQSEPDRSEAEWAGFFLHQLREASDIYRILSIANPPIVLIRAYLLLLTLSDQLLFNYLQLVCWSAAQAIAHQLSKSHNLALHYPVEECFIIASEAASKPAKLLRGFNFYPKSSINAYAFNALKRIIRNQVAKELRLKSIKFSDYGLLRYLDKTELEQALNDYGITNQYLNCYRLAWQSFKDYFNEMYPPSSKVNFRHHSPIKFLTQQQLNQIATRYNQQLNRLTKMLSYEFKSAEVERNNPKRSDLDWLRQLVPYSAISTQQSALSTQQSALSICATRTLREQQSAISNQQSALSNQHSAISTQHMCYAHATGTAISNQHMEEMLAICIQAVRMSQQRNSVSLDEYGEITDIASNPLEVVIQEEEKDELTQVRSIILKEFTALDQLAQTSLRLWLGLGINQQDFIELFGLKKQYQVARKFQRYFKQILKAVVTFYFQDVLSTNVTSKDINQRLNKTTKTINNYLKAYLSADSQELFAQIIYKIYDEIVDKIITTKLSQIEKKQLIINQNNLIELIQPKFEVLIEERFAIKLINFRSAKPAIAKFIERWLQQNQALIEQSQSQNSQKPCRHSET</sequence>
<dbReference type="AlphaFoldDB" id="A0A9Q9ST66"/>
<reference evidence="1" key="2">
    <citation type="submission" date="2022-10" db="EMBL/GenBank/DDBJ databases">
        <authorList>
            <person name="Ngo T.-E."/>
        </authorList>
    </citation>
    <scope>NUCLEOTIDE SEQUENCE</scope>
    <source>
        <strain evidence="1">JHB</strain>
    </source>
</reference>
<dbReference type="Proteomes" id="UP000176944">
    <property type="component" value="Chromosome"/>
</dbReference>
<protein>
    <submittedName>
        <fullName evidence="1">Uncharacterized protein</fullName>
    </submittedName>
</protein>
<organism evidence="1">
    <name type="scientific">Moorena producens (strain JHB)</name>
    <dbReference type="NCBI Taxonomy" id="1454205"/>
    <lineage>
        <taxon>Bacteria</taxon>
        <taxon>Bacillati</taxon>
        <taxon>Cyanobacteriota</taxon>
        <taxon>Cyanophyceae</taxon>
        <taxon>Coleofasciculales</taxon>
        <taxon>Coleofasciculaceae</taxon>
        <taxon>Moorena</taxon>
    </lineage>
</organism>
<evidence type="ECO:0000313" key="1">
    <source>
        <dbReference type="EMBL" id="WAN69191.1"/>
    </source>
</evidence>
<proteinExistence type="predicted"/>